<dbReference type="GO" id="GO:0000162">
    <property type="term" value="P:L-tryptophan biosynthetic process"/>
    <property type="evidence" value="ECO:0007669"/>
    <property type="project" value="UniProtKB-UniRule"/>
</dbReference>
<organism evidence="11 12">
    <name type="scientific">Candidatus Reconcilbacillus cellulovorans</name>
    <dbReference type="NCBI Taxonomy" id="1906605"/>
    <lineage>
        <taxon>Bacteria</taxon>
        <taxon>Bacillati</taxon>
        <taxon>Bacillota</taxon>
        <taxon>Bacilli</taxon>
        <taxon>Bacillales</taxon>
        <taxon>Paenibacillaceae</taxon>
        <taxon>Candidatus Reconcilbacillus</taxon>
    </lineage>
</organism>
<dbReference type="FunFam" id="3.20.20.70:FF:000024">
    <property type="entry name" value="Indole-3-glycerol phosphate synthase"/>
    <property type="match status" value="1"/>
</dbReference>
<dbReference type="InterPro" id="IPR013785">
    <property type="entry name" value="Aldolase_TIM"/>
</dbReference>
<dbReference type="NCBIfam" id="NF001377">
    <property type="entry name" value="PRK00278.2-4"/>
    <property type="match status" value="1"/>
</dbReference>
<dbReference type="InterPro" id="IPR011060">
    <property type="entry name" value="RibuloseP-bd_barrel"/>
</dbReference>
<dbReference type="HAMAP" id="MF_00134_A">
    <property type="entry name" value="IGPS_A"/>
    <property type="match status" value="1"/>
</dbReference>
<sequence>MMLDRILETKRREVEVLKRKVSYSEWERRLADLSPCRGFARALSPACRNRAVALIAEVKRASPSKGVIRADFDPVAIARAYERSGADCLSVLTDETFFRGSLDHLRGVREAVRLPVLRKDFTIDPVQVFEARAAGADAVLLIACALADREMAELYRLARDVGLDVLVEVHDRAELERALELGASLIGINNRNLRTFETDLAVTESLMRYVPPGVVVVGESGISGPEDVARLAAAGVDAVLVGEHLMRQPDVEEAVVRLMGLVARSAQEVEAAESAKGGDGR</sequence>
<evidence type="ECO:0000256" key="6">
    <source>
        <dbReference type="ARBA" id="ARBA00022822"/>
    </source>
</evidence>
<evidence type="ECO:0000259" key="10">
    <source>
        <dbReference type="Pfam" id="PF00218"/>
    </source>
</evidence>
<keyword evidence="6 9" id="KW-0822">Tryptophan biosynthesis</keyword>
<dbReference type="Proteomes" id="UP000243688">
    <property type="component" value="Unassembled WGS sequence"/>
</dbReference>
<dbReference type="NCBIfam" id="NF001373">
    <property type="entry name" value="PRK00278.1-6"/>
    <property type="match status" value="1"/>
</dbReference>
<dbReference type="GO" id="GO:0004425">
    <property type="term" value="F:indole-3-glycerol-phosphate synthase activity"/>
    <property type="evidence" value="ECO:0007669"/>
    <property type="project" value="UniProtKB-UniRule"/>
</dbReference>
<protein>
    <recommendedName>
        <fullName evidence="9">Indole-3-glycerol phosphate synthase</fullName>
        <shortName evidence="9">IGPS</shortName>
        <ecNumber evidence="9">4.1.1.48</ecNumber>
    </recommendedName>
</protein>
<dbReference type="InterPro" id="IPR045186">
    <property type="entry name" value="Indole-3-glycerol_P_synth"/>
</dbReference>
<dbReference type="InterPro" id="IPR013798">
    <property type="entry name" value="Indole-3-glycerol_P_synth_dom"/>
</dbReference>
<evidence type="ECO:0000256" key="2">
    <source>
        <dbReference type="ARBA" id="ARBA00004696"/>
    </source>
</evidence>
<dbReference type="HAMAP" id="MF_00134_B">
    <property type="entry name" value="IGPS_B"/>
    <property type="match status" value="1"/>
</dbReference>
<evidence type="ECO:0000256" key="3">
    <source>
        <dbReference type="ARBA" id="ARBA00008737"/>
    </source>
</evidence>
<evidence type="ECO:0000313" key="12">
    <source>
        <dbReference type="Proteomes" id="UP000243688"/>
    </source>
</evidence>
<dbReference type="PROSITE" id="PS00614">
    <property type="entry name" value="IGPS"/>
    <property type="match status" value="1"/>
</dbReference>
<evidence type="ECO:0000256" key="7">
    <source>
        <dbReference type="ARBA" id="ARBA00023141"/>
    </source>
</evidence>
<evidence type="ECO:0000313" key="11">
    <source>
        <dbReference type="EMBL" id="PDO11689.1"/>
    </source>
</evidence>
<evidence type="ECO:0000256" key="4">
    <source>
        <dbReference type="ARBA" id="ARBA00022605"/>
    </source>
</evidence>
<evidence type="ECO:0000256" key="8">
    <source>
        <dbReference type="ARBA" id="ARBA00023239"/>
    </source>
</evidence>
<comment type="pathway">
    <text evidence="2 9">Amino-acid biosynthesis; L-tryptophan biosynthesis; L-tryptophan from chorismate: step 4/5.</text>
</comment>
<reference evidence="11 12" key="1">
    <citation type="submission" date="2016-12" db="EMBL/GenBank/DDBJ databases">
        <title>Candidatus Reconcilibacillus cellulovorans genome.</title>
        <authorList>
            <person name="Kolinko S."/>
            <person name="Wu Y.-W."/>
            <person name="Tachea F."/>
            <person name="Denzel E."/>
            <person name="Hiras J."/>
            <person name="Baecker N."/>
            <person name="Chan L.J."/>
            <person name="Eichorst S.A."/>
            <person name="Frey D."/>
            <person name="Adams P.D."/>
            <person name="Pray T."/>
            <person name="Tanjore D."/>
            <person name="Petzold C.J."/>
            <person name="Gladden J.M."/>
            <person name="Simmons B.A."/>
            <person name="Singer S.W."/>
        </authorList>
    </citation>
    <scope>NUCLEOTIDE SEQUENCE [LARGE SCALE GENOMIC DNA]</scope>
    <source>
        <strain evidence="11">JTherm</strain>
    </source>
</reference>
<feature type="domain" description="Indole-3-glycerol phosphate synthase" evidence="10">
    <location>
        <begin position="3"/>
        <end position="257"/>
    </location>
</feature>
<dbReference type="CDD" id="cd00331">
    <property type="entry name" value="IGPS"/>
    <property type="match status" value="1"/>
</dbReference>
<dbReference type="EMBL" id="MOXJ01000001">
    <property type="protein sequence ID" value="PDO11689.1"/>
    <property type="molecule type" value="Genomic_DNA"/>
</dbReference>
<dbReference type="PANTHER" id="PTHR22854">
    <property type="entry name" value="TRYPTOPHAN BIOSYNTHESIS PROTEIN"/>
    <property type="match status" value="1"/>
</dbReference>
<keyword evidence="8 9" id="KW-0456">Lyase</keyword>
<comment type="caution">
    <text evidence="11">The sequence shown here is derived from an EMBL/GenBank/DDBJ whole genome shotgun (WGS) entry which is preliminary data.</text>
</comment>
<proteinExistence type="inferred from homology"/>
<dbReference type="Gene3D" id="3.20.20.70">
    <property type="entry name" value="Aldolase class I"/>
    <property type="match status" value="1"/>
</dbReference>
<keyword evidence="4 9" id="KW-0028">Amino-acid biosynthesis</keyword>
<keyword evidence="5 9" id="KW-0210">Decarboxylase</keyword>
<dbReference type="GO" id="GO:0004640">
    <property type="term" value="F:phosphoribosylanthranilate isomerase activity"/>
    <property type="evidence" value="ECO:0007669"/>
    <property type="project" value="TreeGrafter"/>
</dbReference>
<dbReference type="InterPro" id="IPR001468">
    <property type="entry name" value="Indole-3-GlycerolPSynthase_CS"/>
</dbReference>
<name>A0A2A6E4F4_9BACL</name>
<accession>A0A2A6E4F4</accession>
<dbReference type="SUPFAM" id="SSF51366">
    <property type="entry name" value="Ribulose-phoshate binding barrel"/>
    <property type="match status" value="1"/>
</dbReference>
<keyword evidence="7 9" id="KW-0057">Aromatic amino acid biosynthesis</keyword>
<comment type="similarity">
    <text evidence="3 9">Belongs to the TrpC family.</text>
</comment>
<gene>
    <name evidence="9" type="primary">trpC</name>
    <name evidence="11" type="ORF">BLM47_00815</name>
</gene>
<evidence type="ECO:0000256" key="9">
    <source>
        <dbReference type="HAMAP-Rule" id="MF_00134"/>
    </source>
</evidence>
<dbReference type="PANTHER" id="PTHR22854:SF2">
    <property type="entry name" value="INDOLE-3-GLYCEROL-PHOSPHATE SYNTHASE"/>
    <property type="match status" value="1"/>
</dbReference>
<evidence type="ECO:0000256" key="5">
    <source>
        <dbReference type="ARBA" id="ARBA00022793"/>
    </source>
</evidence>
<dbReference type="UniPathway" id="UPA00035">
    <property type="reaction ID" value="UER00043"/>
</dbReference>
<evidence type="ECO:0000256" key="1">
    <source>
        <dbReference type="ARBA" id="ARBA00001633"/>
    </source>
</evidence>
<dbReference type="EC" id="4.1.1.48" evidence="9"/>
<dbReference type="Pfam" id="PF00218">
    <property type="entry name" value="IGPS"/>
    <property type="match status" value="1"/>
</dbReference>
<dbReference type="AlphaFoldDB" id="A0A2A6E4F4"/>
<comment type="catalytic activity">
    <reaction evidence="1 9">
        <text>1-(2-carboxyphenylamino)-1-deoxy-D-ribulose 5-phosphate + H(+) = (1S,2R)-1-C-(indol-3-yl)glycerol 3-phosphate + CO2 + H2O</text>
        <dbReference type="Rhea" id="RHEA:23476"/>
        <dbReference type="ChEBI" id="CHEBI:15377"/>
        <dbReference type="ChEBI" id="CHEBI:15378"/>
        <dbReference type="ChEBI" id="CHEBI:16526"/>
        <dbReference type="ChEBI" id="CHEBI:58613"/>
        <dbReference type="ChEBI" id="CHEBI:58866"/>
        <dbReference type="EC" id="4.1.1.48"/>
    </reaction>
</comment>